<evidence type="ECO:0000313" key="2">
    <source>
        <dbReference type="EMBL" id="KAK5088277.1"/>
    </source>
</evidence>
<feature type="region of interest" description="Disordered" evidence="1">
    <location>
        <begin position="315"/>
        <end position="338"/>
    </location>
</feature>
<feature type="region of interest" description="Disordered" evidence="1">
    <location>
        <begin position="1"/>
        <end position="286"/>
    </location>
</feature>
<name>A0AAN7T3Z1_9EURO</name>
<sequence length="383" mass="39882">MGIGQKLKDTFSSGDHRDDHTKPDSFNSGSGRDYVPPTGTHVGQGSHGAGTGSNVPDRDVMDPADHKQGSNVMSSTGATGNPFTESTGLGGGSSEYSSRDQYGQGAGISSHDTAHRSHDTSTDRDHNQSSYDNRTIDHGVGLVPIGGGSGAAAVEAAHSHKQHHGHHVDEPVGTTHAHESAHSHGQHHAQHHGHDSSRHEAGTSHGYETHPRGADLLPMGGGTGAAAAEVAHPHKEHHGHDESTHHTGTSHSHDSSAATGIGGQRSYDIGNQNPTLGAGTGSTQQYSQYERGLPSRTGHDYDSGRGIGDDSIRSQVQQRGMESGYTGQGATSMSGGLGSSSYGGSDDYGTGRSGATVFHKCEHCGRDNDISNYFKKDAAYRMG</sequence>
<proteinExistence type="predicted"/>
<protein>
    <submittedName>
        <fullName evidence="2">Uncharacterized protein</fullName>
    </submittedName>
</protein>
<feature type="compositionally biased region" description="Basic and acidic residues" evidence="1">
    <location>
        <begin position="1"/>
        <end position="23"/>
    </location>
</feature>
<feature type="compositionally biased region" description="Basic and acidic residues" evidence="1">
    <location>
        <begin position="192"/>
        <end position="213"/>
    </location>
</feature>
<keyword evidence="3" id="KW-1185">Reference proteome</keyword>
<organism evidence="2 3">
    <name type="scientific">Lithohypha guttulata</name>
    <dbReference type="NCBI Taxonomy" id="1690604"/>
    <lineage>
        <taxon>Eukaryota</taxon>
        <taxon>Fungi</taxon>
        <taxon>Dikarya</taxon>
        <taxon>Ascomycota</taxon>
        <taxon>Pezizomycotina</taxon>
        <taxon>Eurotiomycetes</taxon>
        <taxon>Chaetothyriomycetidae</taxon>
        <taxon>Chaetothyriales</taxon>
        <taxon>Trichomeriaceae</taxon>
        <taxon>Lithohypha</taxon>
    </lineage>
</organism>
<evidence type="ECO:0000256" key="1">
    <source>
        <dbReference type="SAM" id="MobiDB-lite"/>
    </source>
</evidence>
<feature type="compositionally biased region" description="Polar residues" evidence="1">
    <location>
        <begin position="69"/>
        <end position="83"/>
    </location>
</feature>
<feature type="compositionally biased region" description="Basic and acidic residues" evidence="1">
    <location>
        <begin position="112"/>
        <end position="127"/>
    </location>
</feature>
<gene>
    <name evidence="2" type="ORF">LTR05_002494</name>
</gene>
<dbReference type="Proteomes" id="UP001309876">
    <property type="component" value="Unassembled WGS sequence"/>
</dbReference>
<feature type="compositionally biased region" description="Basic and acidic residues" evidence="1">
    <location>
        <begin position="56"/>
        <end position="68"/>
    </location>
</feature>
<comment type="caution">
    <text evidence="2">The sequence shown here is derived from an EMBL/GenBank/DDBJ whole genome shotgun (WGS) entry which is preliminary data.</text>
</comment>
<feature type="compositionally biased region" description="Polar residues" evidence="1">
    <location>
        <begin position="269"/>
        <end position="286"/>
    </location>
</feature>
<reference evidence="2 3" key="1">
    <citation type="submission" date="2023-08" db="EMBL/GenBank/DDBJ databases">
        <title>Black Yeasts Isolated from many extreme environments.</title>
        <authorList>
            <person name="Coleine C."/>
            <person name="Stajich J.E."/>
            <person name="Selbmann L."/>
        </authorList>
    </citation>
    <scope>NUCLEOTIDE SEQUENCE [LARGE SCALE GENOMIC DNA]</scope>
    <source>
        <strain evidence="2 3">CCFEE 5910</strain>
    </source>
</reference>
<feature type="compositionally biased region" description="Low complexity" evidence="1">
    <location>
        <begin position="246"/>
        <end position="259"/>
    </location>
</feature>
<dbReference type="AlphaFoldDB" id="A0AAN7T3Z1"/>
<accession>A0AAN7T3Z1</accession>
<evidence type="ECO:0000313" key="3">
    <source>
        <dbReference type="Proteomes" id="UP001309876"/>
    </source>
</evidence>
<dbReference type="EMBL" id="JAVRRJ010000002">
    <property type="protein sequence ID" value="KAK5088277.1"/>
    <property type="molecule type" value="Genomic_DNA"/>
</dbReference>
<feature type="compositionally biased region" description="Low complexity" evidence="1">
    <location>
        <begin position="329"/>
        <end position="338"/>
    </location>
</feature>